<dbReference type="InterPro" id="IPR011041">
    <property type="entry name" value="Quinoprot_gluc/sorb_DH_b-prop"/>
</dbReference>
<dbReference type="Proteomes" id="UP001501436">
    <property type="component" value="Unassembled WGS sequence"/>
</dbReference>
<dbReference type="RefSeq" id="WP_345329819.1">
    <property type="nucleotide sequence ID" value="NZ_BAABJI010000001.1"/>
</dbReference>
<protein>
    <submittedName>
        <fullName evidence="3">Sorbosone dehydrogenase family protein</fullName>
    </submittedName>
</protein>
<reference evidence="4" key="1">
    <citation type="journal article" date="2019" name="Int. J. Syst. Evol. Microbiol.">
        <title>The Global Catalogue of Microorganisms (GCM) 10K type strain sequencing project: providing services to taxonomists for standard genome sequencing and annotation.</title>
        <authorList>
            <consortium name="The Broad Institute Genomics Platform"/>
            <consortium name="The Broad Institute Genome Sequencing Center for Infectious Disease"/>
            <person name="Wu L."/>
            <person name="Ma J."/>
        </authorList>
    </citation>
    <scope>NUCLEOTIDE SEQUENCE [LARGE SCALE GENOMIC DNA]</scope>
    <source>
        <strain evidence="4">JCM 18283</strain>
    </source>
</reference>
<dbReference type="SUPFAM" id="SSF50952">
    <property type="entry name" value="Soluble quinoprotein glucose dehydrogenase"/>
    <property type="match status" value="1"/>
</dbReference>
<evidence type="ECO:0000259" key="2">
    <source>
        <dbReference type="Pfam" id="PF22807"/>
    </source>
</evidence>
<feature type="chain" id="PRO_5045086412" evidence="1">
    <location>
        <begin position="21"/>
        <end position="395"/>
    </location>
</feature>
<dbReference type="PANTHER" id="PTHR19328">
    <property type="entry name" value="HEDGEHOG-INTERACTING PROTEIN"/>
    <property type="match status" value="1"/>
</dbReference>
<accession>A0ABP9FN99</accession>
<organism evidence="3 4">
    <name type="scientific">Mucilaginibacter defluvii</name>
    <dbReference type="NCBI Taxonomy" id="1196019"/>
    <lineage>
        <taxon>Bacteria</taxon>
        <taxon>Pseudomonadati</taxon>
        <taxon>Bacteroidota</taxon>
        <taxon>Sphingobacteriia</taxon>
        <taxon>Sphingobacteriales</taxon>
        <taxon>Sphingobacteriaceae</taxon>
        <taxon>Mucilaginibacter</taxon>
    </lineage>
</organism>
<name>A0ABP9FN99_9SPHI</name>
<keyword evidence="4" id="KW-1185">Reference proteome</keyword>
<evidence type="ECO:0000313" key="3">
    <source>
        <dbReference type="EMBL" id="GAA4908856.1"/>
    </source>
</evidence>
<evidence type="ECO:0000313" key="4">
    <source>
        <dbReference type="Proteomes" id="UP001501436"/>
    </source>
</evidence>
<sequence length="395" mass="43632">MKNTFFILTLSAALPTFAFAQKGIAPDEKFTATINTNYPAQVKFTEGMAANLKVPDGYRVSIAATGLGKPRIMAVNTDGSLYVTRRDKGDVLHLSGKDAKGRFANVKTIWKFEDVHGITIHNGWLYVASSKILKRGRINVDGSVTDTATLIKDLPEGSQHNNRMIAFGQDGMLYMTVGSDCNDCGETNKEHATMLQIKPDGSARRVFAKGLRNTIGFDWHPETKEIWGCDNGTDWRGDEIPPEELNKITDGGDYGWPMVFGKRQVDPTREDPVGGTKDGYAQTTVPAVITFPAHSAPIDFRFIGDTKDFSEFKNDALVAWHGSWNRKKPEGYKVQRIQYVNGQPTKVTDFFWGFLSNDGKSRIGRPTGIIASKTEGIIYVSDDENGVIYSITAAK</sequence>
<dbReference type="InterPro" id="IPR011042">
    <property type="entry name" value="6-blade_b-propeller_TolB-like"/>
</dbReference>
<gene>
    <name evidence="3" type="ORF">GCM10023313_09800</name>
</gene>
<dbReference type="Gene3D" id="2.120.10.30">
    <property type="entry name" value="TolB, C-terminal domain"/>
    <property type="match status" value="1"/>
</dbReference>
<dbReference type="Pfam" id="PF22807">
    <property type="entry name" value="TrAA12"/>
    <property type="match status" value="1"/>
</dbReference>
<evidence type="ECO:0000256" key="1">
    <source>
        <dbReference type="SAM" id="SignalP"/>
    </source>
</evidence>
<dbReference type="EMBL" id="BAABJI010000001">
    <property type="protein sequence ID" value="GAA4908856.1"/>
    <property type="molecule type" value="Genomic_DNA"/>
</dbReference>
<feature type="signal peptide" evidence="1">
    <location>
        <begin position="1"/>
        <end position="20"/>
    </location>
</feature>
<feature type="domain" description="Pyrroloquinoline quinone-dependent pyranose dehydrogenase beta-propeller" evidence="2">
    <location>
        <begin position="53"/>
        <end position="392"/>
    </location>
</feature>
<proteinExistence type="predicted"/>
<dbReference type="InterPro" id="IPR054539">
    <property type="entry name" value="Beta-prop_PDH"/>
</dbReference>
<keyword evidence="1" id="KW-0732">Signal</keyword>
<comment type="caution">
    <text evidence="3">The sequence shown here is derived from an EMBL/GenBank/DDBJ whole genome shotgun (WGS) entry which is preliminary data.</text>
</comment>
<dbReference type="PANTHER" id="PTHR19328:SF53">
    <property type="entry name" value="MEMBRANE PROTEIN"/>
    <property type="match status" value="1"/>
</dbReference>